<reference evidence="3" key="1">
    <citation type="submission" date="2023-03" db="EMBL/GenBank/DDBJ databases">
        <title>Andean soil-derived lignocellulolytic bacterial consortium as a source of novel taxa and putative plastic-active enzymes.</title>
        <authorList>
            <person name="Diaz-Garcia L."/>
            <person name="Chuvochina M."/>
            <person name="Feuerriegel G."/>
            <person name="Bunk B."/>
            <person name="Sproer C."/>
            <person name="Streit W.R."/>
            <person name="Rodriguez L.M."/>
            <person name="Overmann J."/>
            <person name="Jimenez D.J."/>
        </authorList>
    </citation>
    <scope>NUCLEOTIDE SEQUENCE</scope>
    <source>
        <strain evidence="3">MAG 2441</strain>
    </source>
</reference>
<feature type="chain" id="PRO_5041642050" evidence="1">
    <location>
        <begin position="30"/>
        <end position="466"/>
    </location>
</feature>
<organism evidence="3 4">
    <name type="scientific">Candidatus Cohnella colombiensis</name>
    <dbReference type="NCBI Taxonomy" id="3121368"/>
    <lineage>
        <taxon>Bacteria</taxon>
        <taxon>Bacillati</taxon>
        <taxon>Bacillota</taxon>
        <taxon>Bacilli</taxon>
        <taxon>Bacillales</taxon>
        <taxon>Paenibacillaceae</taxon>
        <taxon>Cohnella</taxon>
    </lineage>
</organism>
<keyword evidence="4" id="KW-1185">Reference proteome</keyword>
<evidence type="ECO:0000313" key="4">
    <source>
        <dbReference type="Proteomes" id="UP001178662"/>
    </source>
</evidence>
<dbReference type="InterPro" id="IPR008964">
    <property type="entry name" value="Invasin/intimin_cell_adhesion"/>
</dbReference>
<evidence type="ECO:0000259" key="2">
    <source>
        <dbReference type="Pfam" id="PF09992"/>
    </source>
</evidence>
<keyword evidence="1" id="KW-0732">Signal</keyword>
<dbReference type="SUPFAM" id="SSF49373">
    <property type="entry name" value="Invasin/intimin cell-adhesion fragments"/>
    <property type="match status" value="1"/>
</dbReference>
<dbReference type="Pfam" id="PF09992">
    <property type="entry name" value="NAGPA"/>
    <property type="match status" value="1"/>
</dbReference>
<feature type="domain" description="Phosphodiester glycosidase" evidence="2">
    <location>
        <begin position="289"/>
        <end position="460"/>
    </location>
</feature>
<dbReference type="EMBL" id="CP119317">
    <property type="protein sequence ID" value="WEK55214.1"/>
    <property type="molecule type" value="Genomic_DNA"/>
</dbReference>
<accession>A0AA95EY90</accession>
<dbReference type="PANTHER" id="PTHR40446:SF2">
    <property type="entry name" value="N-ACETYLGLUCOSAMINE-1-PHOSPHODIESTER ALPHA-N-ACETYLGLUCOSAMINIDASE"/>
    <property type="match status" value="1"/>
</dbReference>
<feature type="signal peptide" evidence="1">
    <location>
        <begin position="1"/>
        <end position="29"/>
    </location>
</feature>
<dbReference type="InterPro" id="IPR018711">
    <property type="entry name" value="NAGPA"/>
</dbReference>
<sequence>MSFNRSRRFIATFLTVMLSASLILTSVYADEPSTESVAEPTPPPPFSCPTAPIRIPLNNKLDVATVIKPQQTTSYAVSNTKVASVTLDGLVIPISKGTSYVTARAVNDMSQAGSKAATCKVTIKVLDPVKPKLTFTPKSEVRKVKVGSKSFSVQTLLFPKGMPVQIGLANNVVGQVESIKTMAERYKADYAVNGTYFEAYGGIPEPWNTLIADGQVVHLGTVGTTIGFAADGTAKMDSLRLKIEGGLNGSYQYPNNWYATFVNRTPSEEGSSSILFTSARGSHIGFNYGMAIVVKGGKVTKIAYNENVAIPREGFVLVLTGVEQQNLGRKFKVGDQAHFRVKHKDMDGNELDWSDVVTAVGAGPRVLKDGKVAIDAEKEGFTQAKIKTESAARSGIGIKQDGSIVVITVGSATIMELGEILRSLGAVQGMNLDGGGSSGLYAQGKLLTTPGRLISNALIFGTKLSY</sequence>
<dbReference type="GO" id="GO:0016798">
    <property type="term" value="F:hydrolase activity, acting on glycosyl bonds"/>
    <property type="evidence" value="ECO:0007669"/>
    <property type="project" value="UniProtKB-KW"/>
</dbReference>
<evidence type="ECO:0000256" key="1">
    <source>
        <dbReference type="SAM" id="SignalP"/>
    </source>
</evidence>
<name>A0AA95EY90_9BACL</name>
<protein>
    <submittedName>
        <fullName evidence="3">Phosphodiester glycosidase family protein</fullName>
    </submittedName>
</protein>
<keyword evidence="3" id="KW-0378">Hydrolase</keyword>
<dbReference type="PANTHER" id="PTHR40446">
    <property type="entry name" value="N-ACETYLGLUCOSAMINE-1-PHOSPHODIESTER ALPHA-N-ACETYLGLUCOSAMINIDASE"/>
    <property type="match status" value="1"/>
</dbReference>
<dbReference type="AlphaFoldDB" id="A0AA95EY90"/>
<dbReference type="Proteomes" id="UP001178662">
    <property type="component" value="Chromosome"/>
</dbReference>
<keyword evidence="3" id="KW-0326">Glycosidase</keyword>
<dbReference type="Gene3D" id="2.60.40.1080">
    <property type="match status" value="1"/>
</dbReference>
<gene>
    <name evidence="3" type="ORF">P0Y55_03885</name>
</gene>
<evidence type="ECO:0000313" key="3">
    <source>
        <dbReference type="EMBL" id="WEK55214.1"/>
    </source>
</evidence>
<proteinExistence type="predicted"/>